<evidence type="ECO:0000313" key="9">
    <source>
        <dbReference type="Proteomes" id="UP000009049"/>
    </source>
</evidence>
<dbReference type="SUPFAM" id="SSF50486">
    <property type="entry name" value="FMT C-terminal domain-like"/>
    <property type="match status" value="1"/>
</dbReference>
<name>A4CKH7_ROBBH</name>
<keyword evidence="4 5" id="KW-0648">Protein biosynthesis</keyword>
<evidence type="ECO:0000259" key="7">
    <source>
        <dbReference type="Pfam" id="PF02911"/>
    </source>
</evidence>
<reference evidence="8 9" key="1">
    <citation type="journal article" date="2009" name="J. Bacteriol.">
        <title>Complete genome sequence of Robiginitalea biformata HTCC2501.</title>
        <authorList>
            <person name="Oh H.M."/>
            <person name="Giovannoni S.J."/>
            <person name="Lee K."/>
            <person name="Ferriera S."/>
            <person name="Johnson J."/>
            <person name="Cho J.C."/>
        </authorList>
    </citation>
    <scope>NUCLEOTIDE SEQUENCE [LARGE SCALE GENOMIC DNA]</scope>
    <source>
        <strain evidence="9">ATCC BAA-864 / HTCC2501 / KCTC 12146</strain>
    </source>
</reference>
<feature type="domain" description="Formyl transferase N-terminal" evidence="6">
    <location>
        <begin position="5"/>
        <end position="181"/>
    </location>
</feature>
<dbReference type="STRING" id="313596.RB2501_13649"/>
<evidence type="ECO:0000259" key="6">
    <source>
        <dbReference type="Pfam" id="PF00551"/>
    </source>
</evidence>
<dbReference type="GO" id="GO:0005829">
    <property type="term" value="C:cytosol"/>
    <property type="evidence" value="ECO:0007669"/>
    <property type="project" value="TreeGrafter"/>
</dbReference>
<dbReference type="PANTHER" id="PTHR11138:SF5">
    <property type="entry name" value="METHIONYL-TRNA FORMYLTRANSFERASE, MITOCHONDRIAL"/>
    <property type="match status" value="1"/>
</dbReference>
<dbReference type="GO" id="GO:0004479">
    <property type="term" value="F:methionyl-tRNA formyltransferase activity"/>
    <property type="evidence" value="ECO:0007669"/>
    <property type="project" value="UniProtKB-UniRule"/>
</dbReference>
<dbReference type="InterPro" id="IPR041711">
    <property type="entry name" value="Met-tRNA-FMT_N"/>
</dbReference>
<organism evidence="8 9">
    <name type="scientific">Robiginitalea biformata (strain ATCC BAA-864 / DSM 15991 / KCTC 12146 / HTCC2501)</name>
    <dbReference type="NCBI Taxonomy" id="313596"/>
    <lineage>
        <taxon>Bacteria</taxon>
        <taxon>Pseudomonadati</taxon>
        <taxon>Bacteroidota</taxon>
        <taxon>Flavobacteriia</taxon>
        <taxon>Flavobacteriales</taxon>
        <taxon>Flavobacteriaceae</taxon>
        <taxon>Robiginitalea</taxon>
    </lineage>
</organism>
<protein>
    <recommendedName>
        <fullName evidence="2 5">Methionyl-tRNA formyltransferase</fullName>
        <ecNumber evidence="2 5">2.1.2.9</ecNumber>
    </recommendedName>
</protein>
<sequence>MKDLNIAFMGTPEFAVASLDALIRADFKIAVVITAPDRPAGRGRKLRASAVKSYAVEKGLPVLQPTNLKDPDFVEQLASFGVNLQVVVAFRMLPRQVWEFPEHGTFNLHASLLPDYRGAAPINWAVINGERTTGATTFFIDEQIDTGHVILQESLEIGPRENAGQLHDRLMALGAGLVVETVRQIQAGTVTTHPQPEPEPDKIAPKLFRDDCRIDWKAPAAQIDNLIRGLSPYPTAWTQLETGSGTTTCKIYAARPADTPSNGSPGDLHGMDRKLFVDTSDSQLEILELQPEGKRRMPVSDWLNGTELKKNDRFR</sequence>
<feature type="domain" description="Formyl transferase C-terminal" evidence="7">
    <location>
        <begin position="207"/>
        <end position="305"/>
    </location>
</feature>
<dbReference type="NCBIfam" id="TIGR00460">
    <property type="entry name" value="fmt"/>
    <property type="match status" value="1"/>
</dbReference>
<dbReference type="CDD" id="cd08704">
    <property type="entry name" value="Met_tRNA_FMT_C"/>
    <property type="match status" value="1"/>
</dbReference>
<dbReference type="eggNOG" id="COG0223">
    <property type="taxonomic scope" value="Bacteria"/>
</dbReference>
<dbReference type="SUPFAM" id="SSF53328">
    <property type="entry name" value="Formyltransferase"/>
    <property type="match status" value="1"/>
</dbReference>
<gene>
    <name evidence="5" type="primary">fmt</name>
    <name evidence="8" type="ordered locus">RB2501_13649</name>
</gene>
<proteinExistence type="inferred from homology"/>
<evidence type="ECO:0000256" key="3">
    <source>
        <dbReference type="ARBA" id="ARBA00022679"/>
    </source>
</evidence>
<dbReference type="PANTHER" id="PTHR11138">
    <property type="entry name" value="METHIONYL-TRNA FORMYLTRANSFERASE"/>
    <property type="match status" value="1"/>
</dbReference>
<comment type="function">
    <text evidence="5">Attaches a formyl group to the free amino group of methionyl-tRNA(fMet). The formyl group appears to play a dual role in the initiator identity of N-formylmethionyl-tRNA by promoting its recognition by IF2 and preventing the misappropriation of this tRNA by the elongation apparatus.</text>
</comment>
<evidence type="ECO:0000313" key="8">
    <source>
        <dbReference type="EMBL" id="EAR15376.1"/>
    </source>
</evidence>
<dbReference type="HOGENOM" id="CLU_033347_1_1_10"/>
<dbReference type="Gene3D" id="3.40.50.12230">
    <property type="match status" value="1"/>
</dbReference>
<comment type="similarity">
    <text evidence="1 5">Belongs to the Fmt family.</text>
</comment>
<dbReference type="CDD" id="cd08646">
    <property type="entry name" value="FMT_core_Met-tRNA-FMT_N"/>
    <property type="match status" value="1"/>
</dbReference>
<dbReference type="InterPro" id="IPR005793">
    <property type="entry name" value="Formyl_trans_C"/>
</dbReference>
<dbReference type="InterPro" id="IPR002376">
    <property type="entry name" value="Formyl_transf_N"/>
</dbReference>
<dbReference type="HAMAP" id="MF_00182">
    <property type="entry name" value="Formyl_trans"/>
    <property type="match status" value="1"/>
</dbReference>
<dbReference type="EMBL" id="CP001712">
    <property type="protein sequence ID" value="EAR15376.1"/>
    <property type="molecule type" value="Genomic_DNA"/>
</dbReference>
<feature type="binding site" evidence="5">
    <location>
        <begin position="111"/>
        <end position="114"/>
    </location>
    <ligand>
        <name>(6S)-5,6,7,8-tetrahydrofolate</name>
        <dbReference type="ChEBI" id="CHEBI:57453"/>
    </ligand>
</feature>
<keyword evidence="3 5" id="KW-0808">Transferase</keyword>
<dbReference type="Pfam" id="PF02911">
    <property type="entry name" value="Formyl_trans_C"/>
    <property type="match status" value="1"/>
</dbReference>
<dbReference type="RefSeq" id="WP_015754693.1">
    <property type="nucleotide sequence ID" value="NC_013222.1"/>
</dbReference>
<dbReference type="InterPro" id="IPR044135">
    <property type="entry name" value="Met-tRNA-FMT_C"/>
</dbReference>
<dbReference type="Proteomes" id="UP000009049">
    <property type="component" value="Chromosome"/>
</dbReference>
<dbReference type="Pfam" id="PF00551">
    <property type="entry name" value="Formyl_trans_N"/>
    <property type="match status" value="1"/>
</dbReference>
<comment type="catalytic activity">
    <reaction evidence="5">
        <text>L-methionyl-tRNA(fMet) + (6R)-10-formyltetrahydrofolate = N-formyl-L-methionyl-tRNA(fMet) + (6S)-5,6,7,8-tetrahydrofolate + H(+)</text>
        <dbReference type="Rhea" id="RHEA:24380"/>
        <dbReference type="Rhea" id="RHEA-COMP:9952"/>
        <dbReference type="Rhea" id="RHEA-COMP:9953"/>
        <dbReference type="ChEBI" id="CHEBI:15378"/>
        <dbReference type="ChEBI" id="CHEBI:57453"/>
        <dbReference type="ChEBI" id="CHEBI:78530"/>
        <dbReference type="ChEBI" id="CHEBI:78844"/>
        <dbReference type="ChEBI" id="CHEBI:195366"/>
        <dbReference type="EC" id="2.1.2.9"/>
    </reaction>
</comment>
<evidence type="ECO:0000256" key="5">
    <source>
        <dbReference type="HAMAP-Rule" id="MF_00182"/>
    </source>
</evidence>
<dbReference type="InterPro" id="IPR005794">
    <property type="entry name" value="Fmt"/>
</dbReference>
<evidence type="ECO:0000256" key="1">
    <source>
        <dbReference type="ARBA" id="ARBA00010699"/>
    </source>
</evidence>
<dbReference type="InterPro" id="IPR011034">
    <property type="entry name" value="Formyl_transferase-like_C_sf"/>
</dbReference>
<accession>A4CKH7</accession>
<keyword evidence="9" id="KW-1185">Reference proteome</keyword>
<dbReference type="EC" id="2.1.2.9" evidence="2 5"/>
<dbReference type="KEGG" id="rbi:RB2501_13649"/>
<dbReference type="AlphaFoldDB" id="A4CKH7"/>
<evidence type="ECO:0000256" key="2">
    <source>
        <dbReference type="ARBA" id="ARBA00012261"/>
    </source>
</evidence>
<dbReference type="InterPro" id="IPR036477">
    <property type="entry name" value="Formyl_transf_N_sf"/>
</dbReference>
<dbReference type="OrthoDB" id="9802815at2"/>
<evidence type="ECO:0000256" key="4">
    <source>
        <dbReference type="ARBA" id="ARBA00022917"/>
    </source>
</evidence>